<dbReference type="Proteomes" id="UP000790787">
    <property type="component" value="Chromosome 21"/>
</dbReference>
<reference evidence="1" key="1">
    <citation type="journal article" date="2014" name="Nat. Commun.">
        <title>The tobacco genome sequence and its comparison with those of tomato and potato.</title>
        <authorList>
            <person name="Sierro N."/>
            <person name="Battey J.N."/>
            <person name="Ouadi S."/>
            <person name="Bakaher N."/>
            <person name="Bovet L."/>
            <person name="Willig A."/>
            <person name="Goepfert S."/>
            <person name="Peitsch M.C."/>
            <person name="Ivanov N.V."/>
        </authorList>
    </citation>
    <scope>NUCLEOTIDE SEQUENCE [LARGE SCALE GENOMIC DNA]</scope>
</reference>
<gene>
    <name evidence="2" type="primary">LOC142175410</name>
</gene>
<organism evidence="1 2">
    <name type="scientific">Nicotiana tabacum</name>
    <name type="common">Common tobacco</name>
    <dbReference type="NCBI Taxonomy" id="4097"/>
    <lineage>
        <taxon>Eukaryota</taxon>
        <taxon>Viridiplantae</taxon>
        <taxon>Streptophyta</taxon>
        <taxon>Embryophyta</taxon>
        <taxon>Tracheophyta</taxon>
        <taxon>Spermatophyta</taxon>
        <taxon>Magnoliopsida</taxon>
        <taxon>eudicotyledons</taxon>
        <taxon>Gunneridae</taxon>
        <taxon>Pentapetalae</taxon>
        <taxon>asterids</taxon>
        <taxon>lamiids</taxon>
        <taxon>Solanales</taxon>
        <taxon>Solanaceae</taxon>
        <taxon>Nicotianoideae</taxon>
        <taxon>Nicotianeae</taxon>
        <taxon>Nicotiana</taxon>
    </lineage>
</organism>
<evidence type="ECO:0000313" key="2">
    <source>
        <dbReference type="RefSeq" id="XP_075098181.1"/>
    </source>
</evidence>
<keyword evidence="1" id="KW-1185">Reference proteome</keyword>
<protein>
    <submittedName>
        <fullName evidence="2">Uncharacterized protein LOC142175410</fullName>
    </submittedName>
</protein>
<evidence type="ECO:0000313" key="1">
    <source>
        <dbReference type="Proteomes" id="UP000790787"/>
    </source>
</evidence>
<name>A0AC58TLT1_TOBAC</name>
<reference evidence="2" key="2">
    <citation type="submission" date="2025-08" db="UniProtKB">
        <authorList>
            <consortium name="RefSeq"/>
        </authorList>
    </citation>
    <scope>IDENTIFICATION</scope>
    <source>
        <tissue evidence="2">Leaf</tissue>
    </source>
</reference>
<sequence length="118" mass="14100">MEMEKQKQSTEEDLHIDKKQKEITEEDLHIDKKQKTENQQDEAAKAPRSLKKPRKNKQKLEKVEYNLGFSSGNILLCPPICCHLYPNIYDAQGDKHFKNWILEEQHKRVVAMKNLRRW</sequence>
<dbReference type="RefSeq" id="XP_075098181.1">
    <property type="nucleotide sequence ID" value="XM_075242080.1"/>
</dbReference>
<proteinExistence type="predicted"/>
<accession>A0AC58TLT1</accession>